<dbReference type="InterPro" id="IPR001130">
    <property type="entry name" value="TatD-like"/>
</dbReference>
<dbReference type="Proteomes" id="UP000272560">
    <property type="component" value="Unassembled WGS sequence"/>
</dbReference>
<sequence length="257" mass="28183">MTRSLPPLDLHAHISPKTGATDLERLGAVVFAATRTLDEYKSVKDRNDRVTIWGVGCHPGIPEAQSAYDPSKFTELISSSAYIGEVGLDGRSRVSMADQDRVFRSILTHLQQTPKILSVHSSGATGRTLEALEAIRVKGAVLHWWRGTEAQTKRALDLGCRFSVNAANMQHATDLLMIPMNRILIETDHPSGNRSSSSPRQPGSILDVEAGLAKLHGTTTETIRRETWLNFAHLVDEVAVGTLLPHPVQRMLSVARN</sequence>
<dbReference type="RefSeq" id="WP_120150024.1">
    <property type="nucleotide sequence ID" value="NZ_QZVT01000010.1"/>
</dbReference>
<dbReference type="GO" id="GO:0005829">
    <property type="term" value="C:cytosol"/>
    <property type="evidence" value="ECO:0007669"/>
    <property type="project" value="TreeGrafter"/>
</dbReference>
<keyword evidence="2" id="KW-1185">Reference proteome</keyword>
<dbReference type="Pfam" id="PF01026">
    <property type="entry name" value="TatD_DNase"/>
    <property type="match status" value="1"/>
</dbReference>
<dbReference type="PANTHER" id="PTHR46124">
    <property type="entry name" value="D-AMINOACYL-TRNA DEACYLASE"/>
    <property type="match status" value="1"/>
</dbReference>
<dbReference type="GO" id="GO:0016788">
    <property type="term" value="F:hydrolase activity, acting on ester bonds"/>
    <property type="evidence" value="ECO:0007669"/>
    <property type="project" value="InterPro"/>
</dbReference>
<reference evidence="1 2" key="1">
    <citation type="submission" date="2018-09" db="EMBL/GenBank/DDBJ databases">
        <title>Novel species of Arthrobacter.</title>
        <authorList>
            <person name="Liu Q."/>
            <person name="Xin Y.-H."/>
        </authorList>
    </citation>
    <scope>NUCLEOTIDE SEQUENCE [LARGE SCALE GENOMIC DNA]</scope>
    <source>
        <strain evidence="1 2">Hz2</strain>
    </source>
</reference>
<organism evidence="1 2">
    <name type="scientific">Arthrobacter cheniae</name>
    <dbReference type="NCBI Taxonomy" id="1258888"/>
    <lineage>
        <taxon>Bacteria</taxon>
        <taxon>Bacillati</taxon>
        <taxon>Actinomycetota</taxon>
        <taxon>Actinomycetes</taxon>
        <taxon>Micrococcales</taxon>
        <taxon>Micrococcaceae</taxon>
        <taxon>Arthrobacter</taxon>
    </lineage>
</organism>
<dbReference type="AlphaFoldDB" id="A0A3A5LZ87"/>
<dbReference type="OrthoDB" id="9810005at2"/>
<dbReference type="Gene3D" id="3.20.20.140">
    <property type="entry name" value="Metal-dependent hydrolases"/>
    <property type="match status" value="1"/>
</dbReference>
<accession>A0A3A5LZ87</accession>
<protein>
    <submittedName>
        <fullName evidence="1">TatD family deoxyribonuclease</fullName>
    </submittedName>
</protein>
<evidence type="ECO:0000313" key="1">
    <source>
        <dbReference type="EMBL" id="RJT76934.1"/>
    </source>
</evidence>
<comment type="caution">
    <text evidence="1">The sequence shown here is derived from an EMBL/GenBank/DDBJ whole genome shotgun (WGS) entry which is preliminary data.</text>
</comment>
<dbReference type="InterPro" id="IPR032466">
    <property type="entry name" value="Metal_Hydrolase"/>
</dbReference>
<evidence type="ECO:0000313" key="2">
    <source>
        <dbReference type="Proteomes" id="UP000272560"/>
    </source>
</evidence>
<name>A0A3A5LZ87_9MICC</name>
<proteinExistence type="predicted"/>
<dbReference type="EMBL" id="QZVT01000010">
    <property type="protein sequence ID" value="RJT76934.1"/>
    <property type="molecule type" value="Genomic_DNA"/>
</dbReference>
<dbReference type="SUPFAM" id="SSF51556">
    <property type="entry name" value="Metallo-dependent hydrolases"/>
    <property type="match status" value="1"/>
</dbReference>
<dbReference type="PANTHER" id="PTHR46124:SF2">
    <property type="entry name" value="D-AMINOACYL-TRNA DEACYLASE"/>
    <property type="match status" value="1"/>
</dbReference>
<gene>
    <name evidence="1" type="ORF">D6T63_15860</name>
</gene>